<comment type="caution">
    <text evidence="2">The sequence shown here is derived from an EMBL/GenBank/DDBJ whole genome shotgun (WGS) entry which is preliminary data.</text>
</comment>
<dbReference type="GO" id="GO:0016989">
    <property type="term" value="F:sigma factor antagonist activity"/>
    <property type="evidence" value="ECO:0007669"/>
    <property type="project" value="InterPro"/>
</dbReference>
<dbReference type="AlphaFoldDB" id="A0A0F3IN63"/>
<dbReference type="InterPro" id="IPR036147">
    <property type="entry name" value="Anti-sigma_E_RseA_N_sf"/>
</dbReference>
<dbReference type="PATRIC" id="fig|1632867.3.peg.5017"/>
<dbReference type="Gene3D" id="1.10.10.880">
    <property type="entry name" value="Anti sigma-E protein RseA, N-terminal domain"/>
    <property type="match status" value="1"/>
</dbReference>
<keyword evidence="3" id="KW-1185">Reference proteome</keyword>
<dbReference type="Pfam" id="PF03872">
    <property type="entry name" value="RseA_N"/>
    <property type="match status" value="1"/>
</dbReference>
<dbReference type="PANTHER" id="PTHR38104">
    <property type="match status" value="1"/>
</dbReference>
<dbReference type="SUPFAM" id="SSF89069">
    <property type="entry name" value="N-terminal, cytoplasmic domain of anti-sigmaE factor RseA"/>
    <property type="match status" value="1"/>
</dbReference>
<dbReference type="EMBL" id="LAJX01000069">
    <property type="protein sequence ID" value="KJV06999.1"/>
    <property type="molecule type" value="Genomic_DNA"/>
</dbReference>
<feature type="domain" description="Anti sigma-E protein RseA N-terminal" evidence="1">
    <location>
        <begin position="7"/>
        <end position="85"/>
    </location>
</feature>
<evidence type="ECO:0000313" key="2">
    <source>
        <dbReference type="EMBL" id="KJV06999.1"/>
    </source>
</evidence>
<organism evidence="2 3">
    <name type="scientific">Methylocucumis oryzae</name>
    <dbReference type="NCBI Taxonomy" id="1632867"/>
    <lineage>
        <taxon>Bacteria</taxon>
        <taxon>Pseudomonadati</taxon>
        <taxon>Pseudomonadota</taxon>
        <taxon>Gammaproteobacteria</taxon>
        <taxon>Methylococcales</taxon>
        <taxon>Methylococcaceae</taxon>
        <taxon>Methylocucumis</taxon>
    </lineage>
</organism>
<name>A0A0F3IN63_9GAMM</name>
<reference evidence="2 3" key="2">
    <citation type="journal article" date="2016" name="Microb. Ecol.">
        <title>Genome Characteristics of a Novel Type I Methanotroph (Sn10-6) Isolated from a Flooded Indian Rice Field.</title>
        <authorList>
            <person name="Rahalkar M.C."/>
            <person name="Pandit P.S."/>
            <person name="Dhakephalkar P.K."/>
            <person name="Pore S."/>
            <person name="Arora P."/>
            <person name="Kapse N."/>
        </authorList>
    </citation>
    <scope>NUCLEOTIDE SEQUENCE [LARGE SCALE GENOMIC DNA]</scope>
    <source>
        <strain evidence="2 3">Sn10-6</strain>
    </source>
</reference>
<accession>A0A0F3IN63</accession>
<evidence type="ECO:0000313" key="3">
    <source>
        <dbReference type="Proteomes" id="UP000033684"/>
    </source>
</evidence>
<reference evidence="3" key="1">
    <citation type="submission" date="2015-03" db="EMBL/GenBank/DDBJ databases">
        <title>Draft genome sequence of a novel methanotroph (Sn10-6) isolated from flooded ricefield rhizosphere in India.</title>
        <authorList>
            <person name="Pandit P.S."/>
            <person name="Pore S.D."/>
            <person name="Arora P."/>
            <person name="Kapse N.G."/>
            <person name="Dhakephalkar P.K."/>
            <person name="Rahalkar M.C."/>
        </authorList>
    </citation>
    <scope>NUCLEOTIDE SEQUENCE [LARGE SCALE GENOMIC DNA]</scope>
    <source>
        <strain evidence="3">Sn10-6</strain>
    </source>
</reference>
<dbReference type="Proteomes" id="UP000033684">
    <property type="component" value="Unassembled WGS sequence"/>
</dbReference>
<dbReference type="PANTHER" id="PTHR38104:SF1">
    <property type="entry name" value="ANTI-SIGMA-E FACTOR RSEA"/>
    <property type="match status" value="1"/>
</dbReference>
<dbReference type="InterPro" id="IPR052383">
    <property type="entry name" value="Anti-sigma-E_RseA-like"/>
</dbReference>
<dbReference type="RefSeq" id="WP_045778767.1">
    <property type="nucleotide sequence ID" value="NZ_LAJX01000069.1"/>
</dbReference>
<protein>
    <recommendedName>
        <fullName evidence="1">Anti sigma-E protein RseA N-terminal domain-containing protein</fullName>
    </recommendedName>
</protein>
<sequence length="183" mass="20377">MNNTLHQKISQFLDNDLADPEALELLQAIHSDNALNQTYQQYAIISQVIKTGDYIPVKPDFAAQISARIEQEPYHFNPSLKKSAPSRYRWYAVAASVLALSVLVVHYDKQLTPTSHQASMLSMSKPAPPLTNKTASQLAQNQSQKPLNKRINDYLQAHNNSVYTSGETNTAASLTSVTSYNQK</sequence>
<gene>
    <name evidence="2" type="ORF">VZ94_07550</name>
</gene>
<dbReference type="CDD" id="cd16328">
    <property type="entry name" value="RseA_N"/>
    <property type="match status" value="1"/>
</dbReference>
<dbReference type="InterPro" id="IPR005572">
    <property type="entry name" value="Anti-sigma_E_RseA_N"/>
</dbReference>
<dbReference type="OrthoDB" id="5573685at2"/>
<evidence type="ECO:0000259" key="1">
    <source>
        <dbReference type="Pfam" id="PF03872"/>
    </source>
</evidence>
<proteinExistence type="predicted"/>